<dbReference type="OrthoDB" id="9796448at2"/>
<dbReference type="PANTHER" id="PTHR34068">
    <property type="entry name" value="UPF0145 PROTEIN YBJQ"/>
    <property type="match status" value="1"/>
</dbReference>
<dbReference type="RefSeq" id="WP_110474387.1">
    <property type="nucleotide sequence ID" value="NZ_BMWQ01000001.1"/>
</dbReference>
<accession>A0A2V4Y368</accession>
<evidence type="ECO:0000313" key="3">
    <source>
        <dbReference type="Proteomes" id="UP000248054"/>
    </source>
</evidence>
<comment type="similarity">
    <text evidence="1">Belongs to the UPF0145 family.</text>
</comment>
<keyword evidence="3" id="KW-1185">Reference proteome</keyword>
<gene>
    <name evidence="2" type="ORF">DFQ11_101757</name>
</gene>
<evidence type="ECO:0000256" key="1">
    <source>
        <dbReference type="ARBA" id="ARBA00010751"/>
    </source>
</evidence>
<sequence>MILTTTNSIEGHKIINYLGIVTGVSINKEVISMGFSMAKYYTKMQESVDIVKEQAFQSLQENAEKLNANAVVGIKVEIELTTSNYAMVSVTGTAVKVV</sequence>
<dbReference type="SUPFAM" id="SSF117782">
    <property type="entry name" value="YbjQ-like"/>
    <property type="match status" value="1"/>
</dbReference>
<reference evidence="2 3" key="1">
    <citation type="submission" date="2018-06" db="EMBL/GenBank/DDBJ databases">
        <title>Genomic Encyclopedia of Type Strains, Phase III (KMG-III): the genomes of soil and plant-associated and newly described type strains.</title>
        <authorList>
            <person name="Whitman W."/>
        </authorList>
    </citation>
    <scope>NUCLEOTIDE SEQUENCE [LARGE SCALE GENOMIC DNA]</scope>
    <source>
        <strain evidence="2 3">CECT 7945</strain>
    </source>
</reference>
<dbReference type="Proteomes" id="UP000248054">
    <property type="component" value="Unassembled WGS sequence"/>
</dbReference>
<proteinExistence type="inferred from homology"/>
<evidence type="ECO:0000313" key="2">
    <source>
        <dbReference type="EMBL" id="PYE83324.1"/>
    </source>
</evidence>
<protein>
    <submittedName>
        <fullName evidence="2">Uncharacterized protein YbjQ (UPF0145 family)</fullName>
    </submittedName>
</protein>
<organism evidence="2 3">
    <name type="scientific">Winogradskyella epiphytica</name>
    <dbReference type="NCBI Taxonomy" id="262005"/>
    <lineage>
        <taxon>Bacteria</taxon>
        <taxon>Pseudomonadati</taxon>
        <taxon>Bacteroidota</taxon>
        <taxon>Flavobacteriia</taxon>
        <taxon>Flavobacteriales</taxon>
        <taxon>Flavobacteriaceae</taxon>
        <taxon>Winogradskyella</taxon>
    </lineage>
</organism>
<name>A0A2V4Y368_9FLAO</name>
<dbReference type="InterPro" id="IPR035439">
    <property type="entry name" value="UPF0145_dom_sf"/>
</dbReference>
<comment type="caution">
    <text evidence="2">The sequence shown here is derived from an EMBL/GenBank/DDBJ whole genome shotgun (WGS) entry which is preliminary data.</text>
</comment>
<dbReference type="PANTHER" id="PTHR34068:SF1">
    <property type="entry name" value="UPF0145 PROTEIN YBJQ"/>
    <property type="match status" value="1"/>
</dbReference>
<dbReference type="AlphaFoldDB" id="A0A2V4Y368"/>
<dbReference type="Gene3D" id="3.30.110.70">
    <property type="entry name" value="Hypothetical protein apc22750. Chain B"/>
    <property type="match status" value="1"/>
</dbReference>
<dbReference type="EMBL" id="QJTD01000001">
    <property type="protein sequence ID" value="PYE83324.1"/>
    <property type="molecule type" value="Genomic_DNA"/>
</dbReference>
<dbReference type="Pfam" id="PF01906">
    <property type="entry name" value="YbjQ_1"/>
    <property type="match status" value="1"/>
</dbReference>
<dbReference type="InterPro" id="IPR002765">
    <property type="entry name" value="UPF0145_YbjQ-like"/>
</dbReference>